<gene>
    <name evidence="1" type="ORF">P5673_009964</name>
</gene>
<proteinExistence type="predicted"/>
<protein>
    <submittedName>
        <fullName evidence="1">Uncharacterized protein</fullName>
    </submittedName>
</protein>
<keyword evidence="2" id="KW-1185">Reference proteome</keyword>
<dbReference type="EMBL" id="JARQWQ010000017">
    <property type="protein sequence ID" value="KAK2566446.1"/>
    <property type="molecule type" value="Genomic_DNA"/>
</dbReference>
<evidence type="ECO:0000313" key="1">
    <source>
        <dbReference type="EMBL" id="KAK2566446.1"/>
    </source>
</evidence>
<dbReference type="AlphaFoldDB" id="A0AAD9V9P8"/>
<name>A0AAD9V9P8_ACRCE</name>
<comment type="caution">
    <text evidence="1">The sequence shown here is derived from an EMBL/GenBank/DDBJ whole genome shotgun (WGS) entry which is preliminary data.</text>
</comment>
<evidence type="ECO:0000313" key="2">
    <source>
        <dbReference type="Proteomes" id="UP001249851"/>
    </source>
</evidence>
<organism evidence="1 2">
    <name type="scientific">Acropora cervicornis</name>
    <name type="common">Staghorn coral</name>
    <dbReference type="NCBI Taxonomy" id="6130"/>
    <lineage>
        <taxon>Eukaryota</taxon>
        <taxon>Metazoa</taxon>
        <taxon>Cnidaria</taxon>
        <taxon>Anthozoa</taxon>
        <taxon>Hexacorallia</taxon>
        <taxon>Scleractinia</taxon>
        <taxon>Astrocoeniina</taxon>
        <taxon>Acroporidae</taxon>
        <taxon>Acropora</taxon>
    </lineage>
</organism>
<reference evidence="1" key="1">
    <citation type="journal article" date="2023" name="G3 (Bethesda)">
        <title>Whole genome assembly and annotation of the endangered Caribbean coral Acropora cervicornis.</title>
        <authorList>
            <person name="Selwyn J.D."/>
            <person name="Vollmer S.V."/>
        </authorList>
    </citation>
    <scope>NUCLEOTIDE SEQUENCE</scope>
    <source>
        <strain evidence="1">K2</strain>
    </source>
</reference>
<dbReference type="Proteomes" id="UP001249851">
    <property type="component" value="Unassembled WGS sequence"/>
</dbReference>
<reference evidence="1" key="2">
    <citation type="journal article" date="2023" name="Science">
        <title>Genomic signatures of disease resistance in endangered staghorn corals.</title>
        <authorList>
            <person name="Vollmer S.V."/>
            <person name="Selwyn J.D."/>
            <person name="Despard B.A."/>
            <person name="Roesel C.L."/>
        </authorList>
    </citation>
    <scope>NUCLEOTIDE SEQUENCE</scope>
    <source>
        <strain evidence="1">K2</strain>
    </source>
</reference>
<accession>A0AAD9V9P8</accession>
<sequence length="159" mass="18408">MFKRHHNPSVWADYKKAGNKAVGMLRNIKRKFYVSKLEQNENDAKGTWKIIKSISGMVKQFKRVNSLRIEDRIIEDTFEMASEFNSHFSSVADKLRSLLPQTNFDMYKLINFVRSKKDNNVLFSIPPITEVKVIDCLKFRALVHIKPVVSTSSVHECSS</sequence>